<feature type="region of interest" description="Disordered" evidence="1">
    <location>
        <begin position="1"/>
        <end position="41"/>
    </location>
</feature>
<reference evidence="3" key="1">
    <citation type="journal article" date="2017" name="bioRxiv">
        <title>Comparative analysis of the genomes of Stylophora pistillata and Acropora digitifera provides evidence for extensive differences between species of corals.</title>
        <authorList>
            <person name="Voolstra C.R."/>
            <person name="Li Y."/>
            <person name="Liew Y.J."/>
            <person name="Baumgarten S."/>
            <person name="Zoccola D."/>
            <person name="Flot J.-F."/>
            <person name="Tambutte S."/>
            <person name="Allemand D."/>
            <person name="Aranda M."/>
        </authorList>
    </citation>
    <scope>NUCLEOTIDE SEQUENCE [LARGE SCALE GENOMIC DNA]</scope>
</reference>
<gene>
    <name evidence="2" type="primary">FAM213B</name>
    <name evidence="2" type="ORF">AWC38_SpisGene11582</name>
</gene>
<accession>A0A2B4S5F9</accession>
<name>A0A2B4S5F9_STYPI</name>
<proteinExistence type="predicted"/>
<evidence type="ECO:0000256" key="1">
    <source>
        <dbReference type="SAM" id="MobiDB-lite"/>
    </source>
</evidence>
<sequence length="156" mass="16578">MKHKTTTHPSHPRGGHPSHSNLVRGKLTSPTPNPAGDKTSIYSSLSEKTRISKPFLDVIERQHILLSYFKTLRANALGIKGNLKGDGMLNGGMLIVTAGGEKVLLDHKQASPGDHVANEKILDVLGIKSEESKKEETESASAAAADCGCAVKEGES</sequence>
<dbReference type="STRING" id="50429.A0A2B4S5F9"/>
<dbReference type="PANTHER" id="PTHR28630:SF3">
    <property type="entry name" value="PEROXIREDOXIN-LIKE 2C"/>
    <property type="match status" value="1"/>
</dbReference>
<dbReference type="AlphaFoldDB" id="A0A2B4S5F9"/>
<dbReference type="OrthoDB" id="40334at2759"/>
<evidence type="ECO:0000313" key="3">
    <source>
        <dbReference type="Proteomes" id="UP000225706"/>
    </source>
</evidence>
<dbReference type="InterPro" id="IPR032801">
    <property type="entry name" value="PXL2A/B/C"/>
</dbReference>
<keyword evidence="3" id="KW-1185">Reference proteome</keyword>
<dbReference type="PANTHER" id="PTHR28630">
    <property type="match status" value="1"/>
</dbReference>
<dbReference type="EMBL" id="LSMT01000194">
    <property type="protein sequence ID" value="PFX23837.1"/>
    <property type="molecule type" value="Genomic_DNA"/>
</dbReference>
<comment type="caution">
    <text evidence="2">The sequence shown here is derived from an EMBL/GenBank/DDBJ whole genome shotgun (WGS) entry which is preliminary data.</text>
</comment>
<protein>
    <submittedName>
        <fullName evidence="2">Prostamide/prostaglandin F synthase</fullName>
    </submittedName>
</protein>
<feature type="compositionally biased region" description="Basic residues" evidence="1">
    <location>
        <begin position="1"/>
        <end position="16"/>
    </location>
</feature>
<feature type="region of interest" description="Disordered" evidence="1">
    <location>
        <begin position="132"/>
        <end position="156"/>
    </location>
</feature>
<evidence type="ECO:0000313" key="2">
    <source>
        <dbReference type="EMBL" id="PFX23837.1"/>
    </source>
</evidence>
<dbReference type="Proteomes" id="UP000225706">
    <property type="component" value="Unassembled WGS sequence"/>
</dbReference>
<organism evidence="2 3">
    <name type="scientific">Stylophora pistillata</name>
    <name type="common">Smooth cauliflower coral</name>
    <dbReference type="NCBI Taxonomy" id="50429"/>
    <lineage>
        <taxon>Eukaryota</taxon>
        <taxon>Metazoa</taxon>
        <taxon>Cnidaria</taxon>
        <taxon>Anthozoa</taxon>
        <taxon>Hexacorallia</taxon>
        <taxon>Scleractinia</taxon>
        <taxon>Astrocoeniina</taxon>
        <taxon>Pocilloporidae</taxon>
        <taxon>Stylophora</taxon>
    </lineage>
</organism>